<proteinExistence type="predicted"/>
<sequence length="99" mass="10874">MYMPLPMAHPLKSDDPPHENKNSNGITKRSMPLIMATSFLVILIVCIAVCVSGICWERTRRLVASRAASTHVTSMEVSHHNAAAGDSNIASYSNDKYMI</sequence>
<dbReference type="EMBL" id="JABSTQ010011583">
    <property type="protein sequence ID" value="KAG0409864.1"/>
    <property type="molecule type" value="Genomic_DNA"/>
</dbReference>
<keyword evidence="2" id="KW-1185">Reference proteome</keyword>
<name>A0AC60NRW4_IXOPE</name>
<evidence type="ECO:0000313" key="1">
    <source>
        <dbReference type="EMBL" id="KAG0409864.1"/>
    </source>
</evidence>
<comment type="caution">
    <text evidence="1">The sequence shown here is derived from an EMBL/GenBank/DDBJ whole genome shotgun (WGS) entry which is preliminary data.</text>
</comment>
<organism evidence="1 2">
    <name type="scientific">Ixodes persulcatus</name>
    <name type="common">Taiga tick</name>
    <dbReference type="NCBI Taxonomy" id="34615"/>
    <lineage>
        <taxon>Eukaryota</taxon>
        <taxon>Metazoa</taxon>
        <taxon>Ecdysozoa</taxon>
        <taxon>Arthropoda</taxon>
        <taxon>Chelicerata</taxon>
        <taxon>Arachnida</taxon>
        <taxon>Acari</taxon>
        <taxon>Parasitiformes</taxon>
        <taxon>Ixodida</taxon>
        <taxon>Ixodoidea</taxon>
        <taxon>Ixodidae</taxon>
        <taxon>Ixodinae</taxon>
        <taxon>Ixodes</taxon>
    </lineage>
</organism>
<accession>A0AC60NRW4</accession>
<gene>
    <name evidence="1" type="ORF">HPB47_013008</name>
</gene>
<protein>
    <submittedName>
        <fullName evidence="1">Uncharacterized protein</fullName>
    </submittedName>
</protein>
<dbReference type="Proteomes" id="UP000805193">
    <property type="component" value="Unassembled WGS sequence"/>
</dbReference>
<reference evidence="1 2" key="1">
    <citation type="journal article" date="2020" name="Cell">
        <title>Large-Scale Comparative Analyses of Tick Genomes Elucidate Their Genetic Diversity and Vector Capacities.</title>
        <authorList>
            <consortium name="Tick Genome and Microbiome Consortium (TIGMIC)"/>
            <person name="Jia N."/>
            <person name="Wang J."/>
            <person name="Shi W."/>
            <person name="Du L."/>
            <person name="Sun Y."/>
            <person name="Zhan W."/>
            <person name="Jiang J.F."/>
            <person name="Wang Q."/>
            <person name="Zhang B."/>
            <person name="Ji P."/>
            <person name="Bell-Sakyi L."/>
            <person name="Cui X.M."/>
            <person name="Yuan T.T."/>
            <person name="Jiang B.G."/>
            <person name="Yang W.F."/>
            <person name="Lam T.T."/>
            <person name="Chang Q.C."/>
            <person name="Ding S.J."/>
            <person name="Wang X.J."/>
            <person name="Zhu J.G."/>
            <person name="Ruan X.D."/>
            <person name="Zhao L."/>
            <person name="Wei J.T."/>
            <person name="Ye R.Z."/>
            <person name="Que T.C."/>
            <person name="Du C.H."/>
            <person name="Zhou Y.H."/>
            <person name="Cheng J.X."/>
            <person name="Dai P.F."/>
            <person name="Guo W.B."/>
            <person name="Han X.H."/>
            <person name="Huang E.J."/>
            <person name="Li L.F."/>
            <person name="Wei W."/>
            <person name="Gao Y.C."/>
            <person name="Liu J.Z."/>
            <person name="Shao H.Z."/>
            <person name="Wang X."/>
            <person name="Wang C.C."/>
            <person name="Yang T.C."/>
            <person name="Huo Q.B."/>
            <person name="Li W."/>
            <person name="Chen H.Y."/>
            <person name="Chen S.E."/>
            <person name="Zhou L.G."/>
            <person name="Ni X.B."/>
            <person name="Tian J.H."/>
            <person name="Sheng Y."/>
            <person name="Liu T."/>
            <person name="Pan Y.S."/>
            <person name="Xia L.Y."/>
            <person name="Li J."/>
            <person name="Zhao F."/>
            <person name="Cao W.C."/>
        </authorList>
    </citation>
    <scope>NUCLEOTIDE SEQUENCE [LARGE SCALE GENOMIC DNA]</scope>
    <source>
        <strain evidence="1">Iper-2018</strain>
    </source>
</reference>
<evidence type="ECO:0000313" key="2">
    <source>
        <dbReference type="Proteomes" id="UP000805193"/>
    </source>
</evidence>